<keyword evidence="1" id="KW-0677">Repeat</keyword>
<evidence type="ECO:0000313" key="5">
    <source>
        <dbReference type="EMBL" id="QPC60644.1"/>
    </source>
</evidence>
<dbReference type="GO" id="GO:0003824">
    <property type="term" value="F:catalytic activity"/>
    <property type="evidence" value="ECO:0007669"/>
    <property type="project" value="InterPro"/>
</dbReference>
<dbReference type="Proteomes" id="UP000663297">
    <property type="component" value="Chromosome 1"/>
</dbReference>
<feature type="domain" description="Amidase" evidence="3">
    <location>
        <begin position="29"/>
        <end position="91"/>
    </location>
</feature>
<dbReference type="InterPro" id="IPR036928">
    <property type="entry name" value="AS_sf"/>
</dbReference>
<accession>A0A7S8D280</accession>
<evidence type="ECO:0000313" key="6">
    <source>
        <dbReference type="Proteomes" id="UP000663297"/>
    </source>
</evidence>
<sequence>MISPLYKLTATHALELISNNTISVEAYARSLLDRIEEMDSTVKAWAYLDPALVLSQARALDKLPIEKRGPLHGLPIGIKDIMNTKGKTTTTEFTVMNSGPETTNPHDPNRTPGGSSCGSAAAISDLQVPLSLGAQTGGSIIRPASFTGIFAMKPTFNAISIEGQKAFTSTFDTLGFFGRSIDDLKLLADVFSLQDDDTPKDIPLDKISVAIVKTPMWSAAGPGTISAVNKAIAILRSNGINVEDVPFPAEVNDADELKRVQKFNTLGEAQASFLREYRLDKAKLADEIRQIVENTSNVTHAAKTEATVTLCKMRESISSLVKSYSVVITPSAVDEAPLGLGNMGKATFNTLWTGGVDLSKANRLITTLAGQLTAGISEPRNHISEIIATREDIVELSLRDQWRHLIIDPLSKIPNHSTERPILLVIDSLDECDDENDICAIIKILATAQTLVNFRLRSLITSRPETPIRHGFNQMSGGGQREVFVLEDISPSVINQDISLYFKNRLKAFCEERGFDDDSWPDSHSIMRLVENASHLFIWAATACRCIYKGTRFSNFEKRLKMLIYGFSSGDGLEKKIDQIYITVLRESAMRVADDEKEELYSMLRQVIRAIAILCSPLPMEQLSRLLDLNLRDVKETLNGLHTIFYIRKHSSAGDPRPVRLHHPTFRDFLLNRDRCIDLDFFVDEKKAHRAMGDKCIALMSKMLHKNIFHLDSPGTTITETLEASQINKNIPPDLQHACLYWVEHYRQSEICLSDGDVIN</sequence>
<name>A0A7S8D280_FUSCU</name>
<reference evidence="5" key="1">
    <citation type="submission" date="2020-11" db="EMBL/GenBank/DDBJ databases">
        <title>The chromosome-scale genome resource for two endophytic Fusarium species: F. culmorum and F. pseudograminearum.</title>
        <authorList>
            <person name="Yuan Z."/>
        </authorList>
    </citation>
    <scope>NUCLEOTIDE SEQUENCE</scope>
    <source>
        <strain evidence="5">Class2-1B</strain>
    </source>
</reference>
<dbReference type="PANTHER" id="PTHR11895">
    <property type="entry name" value="TRANSAMIDASE"/>
    <property type="match status" value="1"/>
</dbReference>
<evidence type="ECO:0000256" key="1">
    <source>
        <dbReference type="ARBA" id="ARBA00022737"/>
    </source>
</evidence>
<feature type="compositionally biased region" description="Polar residues" evidence="2">
    <location>
        <begin position="97"/>
        <end position="106"/>
    </location>
</feature>
<dbReference type="EMBL" id="CP064747">
    <property type="protein sequence ID" value="QPC60644.1"/>
    <property type="molecule type" value="Genomic_DNA"/>
</dbReference>
<evidence type="ECO:0000259" key="4">
    <source>
        <dbReference type="Pfam" id="PF24883"/>
    </source>
</evidence>
<feature type="region of interest" description="Disordered" evidence="2">
    <location>
        <begin position="97"/>
        <end position="117"/>
    </location>
</feature>
<dbReference type="InterPro" id="IPR000120">
    <property type="entry name" value="Amidase"/>
</dbReference>
<protein>
    <recommendedName>
        <fullName evidence="7">Amidase domain-containing protein</fullName>
    </recommendedName>
</protein>
<dbReference type="Pfam" id="PF01425">
    <property type="entry name" value="Amidase"/>
    <property type="match status" value="2"/>
</dbReference>
<proteinExistence type="predicted"/>
<feature type="domain" description="Nephrocystin 3-like N-terminal" evidence="4">
    <location>
        <begin position="359"/>
        <end position="463"/>
    </location>
</feature>
<evidence type="ECO:0000256" key="2">
    <source>
        <dbReference type="SAM" id="MobiDB-lite"/>
    </source>
</evidence>
<feature type="domain" description="Amidase" evidence="3">
    <location>
        <begin position="99"/>
        <end position="337"/>
    </location>
</feature>
<dbReference type="AlphaFoldDB" id="A0A7S8D280"/>
<dbReference type="InterPro" id="IPR023631">
    <property type="entry name" value="Amidase_dom"/>
</dbReference>
<organism evidence="5 6">
    <name type="scientific">Fusarium culmorum</name>
    <dbReference type="NCBI Taxonomy" id="5516"/>
    <lineage>
        <taxon>Eukaryota</taxon>
        <taxon>Fungi</taxon>
        <taxon>Dikarya</taxon>
        <taxon>Ascomycota</taxon>
        <taxon>Pezizomycotina</taxon>
        <taxon>Sordariomycetes</taxon>
        <taxon>Hypocreomycetidae</taxon>
        <taxon>Hypocreales</taxon>
        <taxon>Nectriaceae</taxon>
        <taxon>Fusarium</taxon>
    </lineage>
</organism>
<evidence type="ECO:0000259" key="3">
    <source>
        <dbReference type="Pfam" id="PF01425"/>
    </source>
</evidence>
<dbReference type="PANTHER" id="PTHR11895:SF151">
    <property type="entry name" value="GLUTAMYL-TRNA(GLN) AMIDOTRANSFERASE SUBUNIT A"/>
    <property type="match status" value="1"/>
</dbReference>
<dbReference type="InterPro" id="IPR056884">
    <property type="entry name" value="NPHP3-like_N"/>
</dbReference>
<dbReference type="Gene3D" id="3.90.1300.10">
    <property type="entry name" value="Amidase signature (AS) domain"/>
    <property type="match status" value="1"/>
</dbReference>
<gene>
    <name evidence="5" type="ORF">HYE67_002875</name>
</gene>
<dbReference type="Pfam" id="PF24883">
    <property type="entry name" value="NPHP3_N"/>
    <property type="match status" value="1"/>
</dbReference>
<dbReference type="SUPFAM" id="SSF75304">
    <property type="entry name" value="Amidase signature (AS) enzymes"/>
    <property type="match status" value="1"/>
</dbReference>
<evidence type="ECO:0008006" key="7">
    <source>
        <dbReference type="Google" id="ProtNLM"/>
    </source>
</evidence>